<gene>
    <name evidence="10" type="ORF">WAZ07_20560</name>
</gene>
<reference evidence="10 11" key="1">
    <citation type="submission" date="2024-01" db="EMBL/GenBank/DDBJ databases">
        <title>Seven novel Bacillus-like species.</title>
        <authorList>
            <person name="Liu G."/>
        </authorList>
    </citation>
    <scope>NUCLEOTIDE SEQUENCE [LARGE SCALE GENOMIC DNA]</scope>
    <source>
        <strain evidence="10 11">FJAT-51639</strain>
    </source>
</reference>
<dbReference type="PANTHER" id="PTHR22936:SF69">
    <property type="entry name" value="RHOMBOID-LIKE PROTEIN"/>
    <property type="match status" value="1"/>
</dbReference>
<feature type="domain" description="Peptidase S54 rhomboid" evidence="9">
    <location>
        <begin position="47"/>
        <end position="184"/>
    </location>
</feature>
<organism evidence="10 11">
    <name type="scientific">Bacillus bruguierae</name>
    <dbReference type="NCBI Taxonomy" id="3127667"/>
    <lineage>
        <taxon>Bacteria</taxon>
        <taxon>Bacillati</taxon>
        <taxon>Bacillota</taxon>
        <taxon>Bacilli</taxon>
        <taxon>Bacillales</taxon>
        <taxon>Bacillaceae</taxon>
        <taxon>Bacillus</taxon>
    </lineage>
</organism>
<evidence type="ECO:0000259" key="9">
    <source>
        <dbReference type="Pfam" id="PF01694"/>
    </source>
</evidence>
<evidence type="ECO:0000256" key="8">
    <source>
        <dbReference type="SAM" id="Phobius"/>
    </source>
</evidence>
<feature type="transmembrane region" description="Helical" evidence="8">
    <location>
        <begin position="165"/>
        <end position="183"/>
    </location>
</feature>
<dbReference type="InterPro" id="IPR002610">
    <property type="entry name" value="Peptidase_S54_rhomboid-like"/>
</dbReference>
<keyword evidence="2 10" id="KW-0645">Protease</keyword>
<accession>A0ABU8FLP0</accession>
<feature type="transmembrane region" description="Helical" evidence="8">
    <location>
        <begin position="88"/>
        <end position="107"/>
    </location>
</feature>
<name>A0ABU8FLP0_9BACI</name>
<dbReference type="InterPro" id="IPR035952">
    <property type="entry name" value="Rhomboid-like_sf"/>
</dbReference>
<evidence type="ECO:0000313" key="10">
    <source>
        <dbReference type="EMBL" id="MEI4803607.1"/>
    </source>
</evidence>
<sequence length="189" mass="20952">MNTPLKYSFSSFPPITTALLFIQLVLLLVGNKSLSTGIACNECIADGEWWRLISPLFVHTTFSHFLSNSICCFALGFSLEKQLHSIRFLFVFLTSGITGNIASYFLFSPQYTHTGASGAIFGLLGVQLYLFYMQFQPTRRKEILLFVIILFILLAFTFLDPTTNSISHLAGLLTGACLGPLFIKKTDGA</sequence>
<dbReference type="GO" id="GO:0006508">
    <property type="term" value="P:proteolysis"/>
    <property type="evidence" value="ECO:0007669"/>
    <property type="project" value="UniProtKB-KW"/>
</dbReference>
<evidence type="ECO:0000256" key="3">
    <source>
        <dbReference type="ARBA" id="ARBA00022692"/>
    </source>
</evidence>
<feature type="transmembrane region" description="Helical" evidence="8">
    <location>
        <begin position="56"/>
        <end position="76"/>
    </location>
</feature>
<keyword evidence="4 10" id="KW-0378">Hydrolase</keyword>
<dbReference type="RefSeq" id="WP_336473923.1">
    <property type="nucleotide sequence ID" value="NZ_JBAWSX010000015.1"/>
</dbReference>
<dbReference type="SUPFAM" id="SSF144091">
    <property type="entry name" value="Rhomboid-like"/>
    <property type="match status" value="1"/>
</dbReference>
<dbReference type="PANTHER" id="PTHR22936">
    <property type="entry name" value="RHOMBOID-RELATED"/>
    <property type="match status" value="1"/>
</dbReference>
<comment type="caution">
    <text evidence="10">The sequence shown here is derived from an EMBL/GenBank/DDBJ whole genome shotgun (WGS) entry which is preliminary data.</text>
</comment>
<evidence type="ECO:0000256" key="2">
    <source>
        <dbReference type="ARBA" id="ARBA00022670"/>
    </source>
</evidence>
<dbReference type="EMBL" id="JBAWSX010000015">
    <property type="protein sequence ID" value="MEI4803607.1"/>
    <property type="molecule type" value="Genomic_DNA"/>
</dbReference>
<feature type="transmembrane region" description="Helical" evidence="8">
    <location>
        <begin position="143"/>
        <end position="159"/>
    </location>
</feature>
<keyword evidence="11" id="KW-1185">Reference proteome</keyword>
<dbReference type="GO" id="GO:0008233">
    <property type="term" value="F:peptidase activity"/>
    <property type="evidence" value="ECO:0007669"/>
    <property type="project" value="UniProtKB-KW"/>
</dbReference>
<keyword evidence="7 8" id="KW-0472">Membrane</keyword>
<keyword evidence="6 8" id="KW-1133">Transmembrane helix</keyword>
<dbReference type="Pfam" id="PF01694">
    <property type="entry name" value="Rhomboid"/>
    <property type="match status" value="1"/>
</dbReference>
<evidence type="ECO:0000256" key="4">
    <source>
        <dbReference type="ARBA" id="ARBA00022801"/>
    </source>
</evidence>
<comment type="subcellular location">
    <subcellularLocation>
        <location evidence="1">Membrane</location>
        <topology evidence="1">Multi-pass membrane protein</topology>
    </subcellularLocation>
</comment>
<dbReference type="InterPro" id="IPR022764">
    <property type="entry name" value="Peptidase_S54_rhomboid_dom"/>
</dbReference>
<proteinExistence type="predicted"/>
<dbReference type="EC" id="3.4.21.-" evidence="10"/>
<dbReference type="Proteomes" id="UP001372526">
    <property type="component" value="Unassembled WGS sequence"/>
</dbReference>
<feature type="transmembrane region" description="Helical" evidence="8">
    <location>
        <begin position="113"/>
        <end position="131"/>
    </location>
</feature>
<protein>
    <submittedName>
        <fullName evidence="10">Rhomboid family intramembrane serine protease</fullName>
        <ecNumber evidence="10">3.4.21.-</ecNumber>
    </submittedName>
</protein>
<keyword evidence="5" id="KW-0720">Serine protease</keyword>
<dbReference type="Gene3D" id="1.20.1540.10">
    <property type="entry name" value="Rhomboid-like"/>
    <property type="match status" value="1"/>
</dbReference>
<keyword evidence="3 8" id="KW-0812">Transmembrane</keyword>
<evidence type="ECO:0000256" key="7">
    <source>
        <dbReference type="ARBA" id="ARBA00023136"/>
    </source>
</evidence>
<evidence type="ECO:0000256" key="5">
    <source>
        <dbReference type="ARBA" id="ARBA00022825"/>
    </source>
</evidence>
<evidence type="ECO:0000256" key="1">
    <source>
        <dbReference type="ARBA" id="ARBA00004141"/>
    </source>
</evidence>
<evidence type="ECO:0000256" key="6">
    <source>
        <dbReference type="ARBA" id="ARBA00022989"/>
    </source>
</evidence>
<evidence type="ECO:0000313" key="11">
    <source>
        <dbReference type="Proteomes" id="UP001372526"/>
    </source>
</evidence>